<evidence type="ECO:0000256" key="9">
    <source>
        <dbReference type="ARBA" id="ARBA00050570"/>
    </source>
</evidence>
<evidence type="ECO:0000256" key="3">
    <source>
        <dbReference type="ARBA" id="ARBA00022555"/>
    </source>
</evidence>
<dbReference type="SUPFAM" id="SSF143437">
    <property type="entry name" value="THUMP domain-like"/>
    <property type="match status" value="1"/>
</dbReference>
<dbReference type="GO" id="GO:0052837">
    <property type="term" value="P:thiazole biosynthetic process"/>
    <property type="evidence" value="ECO:0007669"/>
    <property type="project" value="TreeGrafter"/>
</dbReference>
<evidence type="ECO:0000256" key="1">
    <source>
        <dbReference type="ARBA" id="ARBA00004496"/>
    </source>
</evidence>
<dbReference type="Gene3D" id="3.40.50.620">
    <property type="entry name" value="HUPs"/>
    <property type="match status" value="1"/>
</dbReference>
<dbReference type="Pfam" id="PF22025">
    <property type="entry name" value="ThiI_fer"/>
    <property type="match status" value="1"/>
</dbReference>
<dbReference type="GO" id="GO:0005524">
    <property type="term" value="F:ATP binding"/>
    <property type="evidence" value="ECO:0007669"/>
    <property type="project" value="UniProtKB-UniRule"/>
</dbReference>
<dbReference type="Gene3D" id="3.30.2130.30">
    <property type="match status" value="1"/>
</dbReference>
<dbReference type="InterPro" id="IPR020536">
    <property type="entry name" value="ThiI_AANH"/>
</dbReference>
<evidence type="ECO:0000256" key="10">
    <source>
        <dbReference type="ARBA" id="ARBA00052330"/>
    </source>
</evidence>
<feature type="binding site" evidence="18">
    <location>
        <position position="271"/>
    </location>
    <ligand>
        <name>ATP</name>
        <dbReference type="ChEBI" id="CHEBI:30616"/>
    </ligand>
</feature>
<keyword evidence="3 18" id="KW-0820">tRNA-binding</keyword>
<evidence type="ECO:0000256" key="8">
    <source>
        <dbReference type="ARBA" id="ARBA00022977"/>
    </source>
</evidence>
<dbReference type="PANTHER" id="PTHR43209:SF1">
    <property type="entry name" value="TRNA SULFURTRANSFERASE"/>
    <property type="match status" value="1"/>
</dbReference>
<reference evidence="20 21" key="1">
    <citation type="submission" date="2018-06" db="EMBL/GenBank/DDBJ databases">
        <title>Phytoactinopolyspora halophila sp. nov., a novel halophilic actinomycete isolated from a saline soil in China.</title>
        <authorList>
            <person name="Tang S.-K."/>
        </authorList>
    </citation>
    <scope>NUCLEOTIDE SEQUENCE [LARGE SCALE GENOMIC DNA]</scope>
    <source>
        <strain evidence="20 21">YIM 96934</strain>
    </source>
</reference>
<evidence type="ECO:0000256" key="5">
    <source>
        <dbReference type="ARBA" id="ARBA00022741"/>
    </source>
</evidence>
<comment type="pathway">
    <text evidence="18">Cofactor biosynthesis; thiamine diphosphate biosynthesis.</text>
</comment>
<dbReference type="RefSeq" id="WP_112257993.1">
    <property type="nucleotide sequence ID" value="NZ_QMIG01000006.1"/>
</dbReference>
<evidence type="ECO:0000256" key="17">
    <source>
        <dbReference type="ARBA" id="ARBA00080570"/>
    </source>
</evidence>
<proteinExistence type="inferred from homology"/>
<dbReference type="FunFam" id="3.40.50.620:FF:000053">
    <property type="entry name" value="Probable tRNA sulfurtransferase"/>
    <property type="match status" value="1"/>
</dbReference>
<dbReference type="Pfam" id="PF02926">
    <property type="entry name" value="THUMP"/>
    <property type="match status" value="1"/>
</dbReference>
<dbReference type="GO" id="GO:0140741">
    <property type="term" value="F:tRNA-uracil-4 sulfurtransferase activity"/>
    <property type="evidence" value="ECO:0007669"/>
    <property type="project" value="UniProtKB-EC"/>
</dbReference>
<evidence type="ECO:0000256" key="12">
    <source>
        <dbReference type="ARBA" id="ARBA00061472"/>
    </source>
</evidence>
<dbReference type="UniPathway" id="UPA00060"/>
<sequence>MTPQRCVLLKYGELVLKGRNRGAFERHLLHNVTHALGGGEDDPRILQRGNVLAVLSRLPHDELIRRLCEVIGISVVQPALRVSKTPDAMISAALQLLHEHIEHTDTTAEPPTFAVRARRRSKKFPLTSDQIAVQLGDRIRREMDWPVRLDAPDIEVNVEVDYREVFVSVERHRGQGGLPVGSTGRALAMLSGGFDSPVAAYRAMRRGLACDFVHFTGAPLTGPSSAYKAYALARELNRFQPNSRVHVVPIGTAQRTLATAGSGQLQIVAQRRLMVRAAATLGHELGAEALVTGDSLGQVSSQTLSNMATVEQASTLPLLRPLVAWDKEEIIAEANRIGTAEISKLPDEDCCTLLTPPRVATSTTEEQLSVVEGRAQIDELVAKVLANTQVMSPADMGESVAPEERAPVAD</sequence>
<evidence type="ECO:0000256" key="11">
    <source>
        <dbReference type="ARBA" id="ARBA00058382"/>
    </source>
</evidence>
<evidence type="ECO:0000256" key="13">
    <source>
        <dbReference type="ARBA" id="ARBA00066827"/>
    </source>
</evidence>
<dbReference type="SUPFAM" id="SSF52402">
    <property type="entry name" value="Adenine nucleotide alpha hydrolases-like"/>
    <property type="match status" value="1"/>
</dbReference>
<protein>
    <recommendedName>
        <fullName evidence="14 18">Probable tRNA sulfurtransferase</fullName>
        <ecNumber evidence="13 18">2.8.1.4</ecNumber>
    </recommendedName>
    <alternativeName>
        <fullName evidence="15 18">Sulfur carrier protein ThiS sulfurtransferase</fullName>
    </alternativeName>
    <alternativeName>
        <fullName evidence="16 18">Thiamine biosynthesis protein ThiI</fullName>
    </alternativeName>
    <alternativeName>
        <fullName evidence="17 18">tRNA 4-thiouridine synthase</fullName>
    </alternativeName>
</protein>
<dbReference type="CDD" id="cd11716">
    <property type="entry name" value="THUMP_ThiI"/>
    <property type="match status" value="1"/>
</dbReference>
<comment type="function">
    <text evidence="11 18">Catalyzes the ATP-dependent transfer of a sulfur to tRNA to produce 4-thiouridine in position 8 of tRNAs, which functions as a near-UV photosensor. Also catalyzes the transfer of sulfur to the sulfur carrier protein ThiS, forming ThiS-thiocarboxylate. This is a step in the synthesis of thiazole, in the thiamine biosynthesis pathway. The sulfur is donated as persulfide by IscS.</text>
</comment>
<dbReference type="PANTHER" id="PTHR43209">
    <property type="entry name" value="TRNA SULFURTRANSFERASE"/>
    <property type="match status" value="1"/>
</dbReference>
<evidence type="ECO:0000256" key="6">
    <source>
        <dbReference type="ARBA" id="ARBA00022840"/>
    </source>
</evidence>
<comment type="caution">
    <text evidence="20">The sequence shown here is derived from an EMBL/GenBank/DDBJ whole genome shotgun (WGS) entry which is preliminary data.</text>
</comment>
<evidence type="ECO:0000256" key="14">
    <source>
        <dbReference type="ARBA" id="ARBA00071867"/>
    </source>
</evidence>
<evidence type="ECO:0000313" key="20">
    <source>
        <dbReference type="EMBL" id="RAW15390.1"/>
    </source>
</evidence>
<comment type="catalytic activity">
    <reaction evidence="9 18">
        <text>[ThiI sulfur-carrier protein]-S-sulfanyl-L-cysteine + a uridine in tRNA + 2 reduced [2Fe-2S]-[ferredoxin] + ATP + H(+) = [ThiI sulfur-carrier protein]-L-cysteine + a 4-thiouridine in tRNA + 2 oxidized [2Fe-2S]-[ferredoxin] + AMP + diphosphate</text>
        <dbReference type="Rhea" id="RHEA:24176"/>
        <dbReference type="Rhea" id="RHEA-COMP:10000"/>
        <dbReference type="Rhea" id="RHEA-COMP:10001"/>
        <dbReference type="Rhea" id="RHEA-COMP:13337"/>
        <dbReference type="Rhea" id="RHEA-COMP:13338"/>
        <dbReference type="Rhea" id="RHEA-COMP:13339"/>
        <dbReference type="Rhea" id="RHEA-COMP:13340"/>
        <dbReference type="ChEBI" id="CHEBI:15378"/>
        <dbReference type="ChEBI" id="CHEBI:29950"/>
        <dbReference type="ChEBI" id="CHEBI:30616"/>
        <dbReference type="ChEBI" id="CHEBI:33019"/>
        <dbReference type="ChEBI" id="CHEBI:33737"/>
        <dbReference type="ChEBI" id="CHEBI:33738"/>
        <dbReference type="ChEBI" id="CHEBI:61963"/>
        <dbReference type="ChEBI" id="CHEBI:65315"/>
        <dbReference type="ChEBI" id="CHEBI:136798"/>
        <dbReference type="ChEBI" id="CHEBI:456215"/>
        <dbReference type="EC" id="2.8.1.4"/>
    </reaction>
</comment>
<dbReference type="GO" id="GO:0002937">
    <property type="term" value="P:tRNA 4-thiouridine biosynthesis"/>
    <property type="evidence" value="ECO:0007669"/>
    <property type="project" value="TreeGrafter"/>
</dbReference>
<feature type="binding site" evidence="18">
    <location>
        <position position="302"/>
    </location>
    <ligand>
        <name>ATP</name>
        <dbReference type="ChEBI" id="CHEBI:30616"/>
    </ligand>
</feature>
<comment type="catalytic activity">
    <reaction evidence="10 18">
        <text>[ThiS sulfur-carrier protein]-C-terminal Gly-Gly-AMP + S-sulfanyl-L-cysteinyl-[cysteine desulfurase] + AH2 = [ThiS sulfur-carrier protein]-C-terminal-Gly-aminoethanethioate + L-cysteinyl-[cysteine desulfurase] + A + AMP + 2 H(+)</text>
        <dbReference type="Rhea" id="RHEA:43340"/>
        <dbReference type="Rhea" id="RHEA-COMP:12157"/>
        <dbReference type="Rhea" id="RHEA-COMP:12158"/>
        <dbReference type="Rhea" id="RHEA-COMP:12910"/>
        <dbReference type="Rhea" id="RHEA-COMP:19908"/>
        <dbReference type="ChEBI" id="CHEBI:13193"/>
        <dbReference type="ChEBI" id="CHEBI:15378"/>
        <dbReference type="ChEBI" id="CHEBI:17499"/>
        <dbReference type="ChEBI" id="CHEBI:29950"/>
        <dbReference type="ChEBI" id="CHEBI:61963"/>
        <dbReference type="ChEBI" id="CHEBI:90618"/>
        <dbReference type="ChEBI" id="CHEBI:232372"/>
        <dbReference type="ChEBI" id="CHEBI:456215"/>
    </reaction>
</comment>
<gene>
    <name evidence="18 20" type="primary">thiI</name>
    <name evidence="20" type="ORF">DPM12_09055</name>
</gene>
<name>A0A329QSL6_9ACTN</name>
<organism evidence="20 21">
    <name type="scientific">Phytoactinopolyspora halophila</name>
    <dbReference type="NCBI Taxonomy" id="1981511"/>
    <lineage>
        <taxon>Bacteria</taxon>
        <taxon>Bacillati</taxon>
        <taxon>Actinomycetota</taxon>
        <taxon>Actinomycetes</taxon>
        <taxon>Jiangellales</taxon>
        <taxon>Jiangellaceae</taxon>
        <taxon>Phytoactinopolyspora</taxon>
    </lineage>
</organism>
<keyword evidence="8 18" id="KW-0784">Thiamine biosynthesis</keyword>
<dbReference type="SMART" id="SM00981">
    <property type="entry name" value="THUMP"/>
    <property type="match status" value="1"/>
</dbReference>
<dbReference type="GO" id="GO:0004810">
    <property type="term" value="F:CCA tRNA nucleotidyltransferase activity"/>
    <property type="evidence" value="ECO:0007669"/>
    <property type="project" value="InterPro"/>
</dbReference>
<accession>A0A329QSL6</accession>
<evidence type="ECO:0000256" key="4">
    <source>
        <dbReference type="ARBA" id="ARBA00022679"/>
    </source>
</evidence>
<keyword evidence="5 18" id="KW-0547">Nucleotide-binding</keyword>
<feature type="binding site" evidence="18">
    <location>
        <begin position="214"/>
        <end position="215"/>
    </location>
    <ligand>
        <name>ATP</name>
        <dbReference type="ChEBI" id="CHEBI:30616"/>
    </ligand>
</feature>
<dbReference type="PROSITE" id="PS51165">
    <property type="entry name" value="THUMP"/>
    <property type="match status" value="1"/>
</dbReference>
<evidence type="ECO:0000256" key="7">
    <source>
        <dbReference type="ARBA" id="ARBA00022884"/>
    </source>
</evidence>
<evidence type="ECO:0000313" key="21">
    <source>
        <dbReference type="Proteomes" id="UP000250462"/>
    </source>
</evidence>
<dbReference type="Proteomes" id="UP000250462">
    <property type="component" value="Unassembled WGS sequence"/>
</dbReference>
<evidence type="ECO:0000256" key="18">
    <source>
        <dbReference type="HAMAP-Rule" id="MF_00021"/>
    </source>
</evidence>
<evidence type="ECO:0000256" key="16">
    <source>
        <dbReference type="ARBA" id="ARBA00077849"/>
    </source>
</evidence>
<dbReference type="EC" id="2.8.1.4" evidence="13 18"/>
<feature type="binding site" evidence="18">
    <location>
        <begin position="189"/>
        <end position="190"/>
    </location>
    <ligand>
        <name>ATP</name>
        <dbReference type="ChEBI" id="CHEBI:30616"/>
    </ligand>
</feature>
<dbReference type="InterPro" id="IPR003720">
    <property type="entry name" value="tRNA_STrfase"/>
</dbReference>
<dbReference type="Pfam" id="PF02568">
    <property type="entry name" value="ThiI"/>
    <property type="match status" value="1"/>
</dbReference>
<keyword evidence="4 18" id="KW-0808">Transferase</keyword>
<keyword evidence="6 18" id="KW-0067">ATP-binding</keyword>
<dbReference type="OrthoDB" id="9773948at2"/>
<dbReference type="InterPro" id="IPR049962">
    <property type="entry name" value="THUMP_ThiI"/>
</dbReference>
<dbReference type="GO" id="GO:0009228">
    <property type="term" value="P:thiamine biosynthetic process"/>
    <property type="evidence" value="ECO:0007669"/>
    <property type="project" value="UniProtKB-KW"/>
</dbReference>
<dbReference type="InterPro" id="IPR050102">
    <property type="entry name" value="tRNA_sulfurtransferase_ThiI"/>
</dbReference>
<comment type="subcellular location">
    <subcellularLocation>
        <location evidence="1 18">Cytoplasm</location>
    </subcellularLocation>
</comment>
<evidence type="ECO:0000256" key="15">
    <source>
        <dbReference type="ARBA" id="ARBA00075337"/>
    </source>
</evidence>
<comment type="similarity">
    <text evidence="12 18">Belongs to the ThiI family.</text>
</comment>
<dbReference type="GO" id="GO:0009229">
    <property type="term" value="P:thiamine diphosphate biosynthetic process"/>
    <property type="evidence" value="ECO:0007669"/>
    <property type="project" value="UniProtKB-UniRule"/>
</dbReference>
<evidence type="ECO:0000259" key="19">
    <source>
        <dbReference type="PROSITE" id="PS51165"/>
    </source>
</evidence>
<dbReference type="GO" id="GO:0000049">
    <property type="term" value="F:tRNA binding"/>
    <property type="evidence" value="ECO:0007669"/>
    <property type="project" value="UniProtKB-UniRule"/>
</dbReference>
<dbReference type="GO" id="GO:0005829">
    <property type="term" value="C:cytosol"/>
    <property type="evidence" value="ECO:0007669"/>
    <property type="project" value="TreeGrafter"/>
</dbReference>
<feature type="binding site" evidence="18">
    <location>
        <position position="293"/>
    </location>
    <ligand>
        <name>ATP</name>
        <dbReference type="ChEBI" id="CHEBI:30616"/>
    </ligand>
</feature>
<dbReference type="InterPro" id="IPR014729">
    <property type="entry name" value="Rossmann-like_a/b/a_fold"/>
</dbReference>
<keyword evidence="7 18" id="KW-0694">RNA-binding</keyword>
<dbReference type="AlphaFoldDB" id="A0A329QSL6"/>
<dbReference type="InterPro" id="IPR049961">
    <property type="entry name" value="ThiI_N"/>
</dbReference>
<dbReference type="InterPro" id="IPR004114">
    <property type="entry name" value="THUMP_dom"/>
</dbReference>
<feature type="domain" description="THUMP" evidence="19">
    <location>
        <begin position="61"/>
        <end position="171"/>
    </location>
</feature>
<dbReference type="CDD" id="cd01712">
    <property type="entry name" value="PPase_ThiI"/>
    <property type="match status" value="1"/>
</dbReference>
<dbReference type="NCBIfam" id="TIGR00342">
    <property type="entry name" value="tRNA uracil 4-sulfurtransferase ThiI"/>
    <property type="match status" value="1"/>
</dbReference>
<evidence type="ECO:0000256" key="2">
    <source>
        <dbReference type="ARBA" id="ARBA00022490"/>
    </source>
</evidence>
<dbReference type="HAMAP" id="MF_00021">
    <property type="entry name" value="ThiI"/>
    <property type="match status" value="1"/>
</dbReference>
<keyword evidence="21" id="KW-1185">Reference proteome</keyword>
<keyword evidence="2 18" id="KW-0963">Cytoplasm</keyword>
<dbReference type="EMBL" id="QMIG01000006">
    <property type="protein sequence ID" value="RAW15390.1"/>
    <property type="molecule type" value="Genomic_DNA"/>
</dbReference>
<dbReference type="InterPro" id="IPR054173">
    <property type="entry name" value="ThiI_fer"/>
</dbReference>